<sequence length="112" mass="12130">MSSTCYRHVDDICPSSSTSDFIAMIMEPGSGRRLQNQQRGEFSVVAVCVKTANTERSSRPDQISTVAGKLPSTGRGTSARRNIPERPADAVNFGPMFGRHQPSSKPVGMRTS</sequence>
<gene>
    <name evidence="2" type="ORF">R1flu_000183</name>
</gene>
<keyword evidence="3" id="KW-1185">Reference proteome</keyword>
<name>A0ABD1XZP8_9MARC</name>
<evidence type="ECO:0000256" key="1">
    <source>
        <dbReference type="SAM" id="MobiDB-lite"/>
    </source>
</evidence>
<feature type="compositionally biased region" description="Polar residues" evidence="1">
    <location>
        <begin position="56"/>
        <end position="65"/>
    </location>
</feature>
<reference evidence="2 3" key="1">
    <citation type="submission" date="2024-09" db="EMBL/GenBank/DDBJ databases">
        <title>Chromosome-scale assembly of Riccia fluitans.</title>
        <authorList>
            <person name="Paukszto L."/>
            <person name="Sawicki J."/>
            <person name="Karawczyk K."/>
            <person name="Piernik-Szablinska J."/>
            <person name="Szczecinska M."/>
            <person name="Mazdziarz M."/>
        </authorList>
    </citation>
    <scope>NUCLEOTIDE SEQUENCE [LARGE SCALE GENOMIC DNA]</scope>
    <source>
        <strain evidence="2">Rf_01</strain>
        <tissue evidence="2">Aerial parts of the thallus</tissue>
    </source>
</reference>
<accession>A0ABD1XZP8</accession>
<dbReference type="Proteomes" id="UP001605036">
    <property type="component" value="Unassembled WGS sequence"/>
</dbReference>
<dbReference type="AlphaFoldDB" id="A0ABD1XZP8"/>
<organism evidence="2 3">
    <name type="scientific">Riccia fluitans</name>
    <dbReference type="NCBI Taxonomy" id="41844"/>
    <lineage>
        <taxon>Eukaryota</taxon>
        <taxon>Viridiplantae</taxon>
        <taxon>Streptophyta</taxon>
        <taxon>Embryophyta</taxon>
        <taxon>Marchantiophyta</taxon>
        <taxon>Marchantiopsida</taxon>
        <taxon>Marchantiidae</taxon>
        <taxon>Marchantiales</taxon>
        <taxon>Ricciaceae</taxon>
        <taxon>Riccia</taxon>
    </lineage>
</organism>
<evidence type="ECO:0000313" key="3">
    <source>
        <dbReference type="Proteomes" id="UP001605036"/>
    </source>
</evidence>
<protein>
    <submittedName>
        <fullName evidence="2">Uncharacterized protein</fullName>
    </submittedName>
</protein>
<evidence type="ECO:0000313" key="2">
    <source>
        <dbReference type="EMBL" id="KAL2619978.1"/>
    </source>
</evidence>
<feature type="region of interest" description="Disordered" evidence="1">
    <location>
        <begin position="56"/>
        <end position="112"/>
    </location>
</feature>
<proteinExistence type="predicted"/>
<dbReference type="EMBL" id="JBHFFA010000006">
    <property type="protein sequence ID" value="KAL2619978.1"/>
    <property type="molecule type" value="Genomic_DNA"/>
</dbReference>
<comment type="caution">
    <text evidence="2">The sequence shown here is derived from an EMBL/GenBank/DDBJ whole genome shotgun (WGS) entry which is preliminary data.</text>
</comment>